<evidence type="ECO:0000256" key="5">
    <source>
        <dbReference type="ARBA" id="ARBA00022801"/>
    </source>
</evidence>
<name>A0A0B2PZ90_GLYSO</name>
<evidence type="ECO:0000256" key="3">
    <source>
        <dbReference type="ARBA" id="ARBA00022525"/>
    </source>
</evidence>
<keyword evidence="5" id="KW-0378">Hydrolase</keyword>
<evidence type="ECO:0000256" key="1">
    <source>
        <dbReference type="ARBA" id="ARBA00004613"/>
    </source>
</evidence>
<accession>A0A0B2PZ90</accession>
<evidence type="ECO:0000313" key="8">
    <source>
        <dbReference type="EMBL" id="KHN12862.1"/>
    </source>
</evidence>
<dbReference type="Gene3D" id="3.40.50.1110">
    <property type="entry name" value="SGNH hydrolase"/>
    <property type="match status" value="1"/>
</dbReference>
<evidence type="ECO:0000256" key="6">
    <source>
        <dbReference type="ARBA" id="ARBA00022963"/>
    </source>
</evidence>
<comment type="subcellular location">
    <subcellularLocation>
        <location evidence="1">Secreted</location>
    </subcellularLocation>
</comment>
<dbReference type="GO" id="GO:0005576">
    <property type="term" value="C:extracellular region"/>
    <property type="evidence" value="ECO:0007669"/>
    <property type="project" value="UniProtKB-SubCell"/>
</dbReference>
<dbReference type="PANTHER" id="PTHR45650">
    <property type="entry name" value="GDSL-LIKE LIPASE/ACYLHYDROLASE-RELATED"/>
    <property type="match status" value="1"/>
</dbReference>
<dbReference type="PANTHER" id="PTHR45650:SF88">
    <property type="entry name" value="GDSL-LIKE LIPASE_ACYLHYDROLASE SUPERFAMILY PROTEIN"/>
    <property type="match status" value="1"/>
</dbReference>
<organism evidence="8">
    <name type="scientific">Glycine soja</name>
    <name type="common">Wild soybean</name>
    <dbReference type="NCBI Taxonomy" id="3848"/>
    <lineage>
        <taxon>Eukaryota</taxon>
        <taxon>Viridiplantae</taxon>
        <taxon>Streptophyta</taxon>
        <taxon>Embryophyta</taxon>
        <taxon>Tracheophyta</taxon>
        <taxon>Spermatophyta</taxon>
        <taxon>Magnoliopsida</taxon>
        <taxon>eudicotyledons</taxon>
        <taxon>Gunneridae</taxon>
        <taxon>Pentapetalae</taxon>
        <taxon>rosids</taxon>
        <taxon>fabids</taxon>
        <taxon>Fabales</taxon>
        <taxon>Fabaceae</taxon>
        <taxon>Papilionoideae</taxon>
        <taxon>50 kb inversion clade</taxon>
        <taxon>NPAAA clade</taxon>
        <taxon>indigoferoid/millettioid clade</taxon>
        <taxon>Phaseoleae</taxon>
        <taxon>Glycine</taxon>
        <taxon>Glycine subgen. Soja</taxon>
    </lineage>
</organism>
<keyword evidence="4" id="KW-0732">Signal</keyword>
<sequence>MPTGRFSNGKTVADVINQKLGSRAIYYLRRLFSLGARKIVVANVGPIGCIPYVRDFNPLAGDECVTFPNELAQFFNTQLKNLVAELRTKLEGSLFNFI</sequence>
<keyword evidence="3" id="KW-0964">Secreted</keyword>
<dbReference type="GO" id="GO:0016042">
    <property type="term" value="P:lipid catabolic process"/>
    <property type="evidence" value="ECO:0007669"/>
    <property type="project" value="UniProtKB-KW"/>
</dbReference>
<reference evidence="8" key="1">
    <citation type="submission" date="2014-07" db="EMBL/GenBank/DDBJ databases">
        <title>Identification of a novel salt tolerance gene in wild soybean by whole-genome sequencing.</title>
        <authorList>
            <person name="Lam H.-M."/>
            <person name="Qi X."/>
            <person name="Li M.-W."/>
            <person name="Liu X."/>
            <person name="Xie M."/>
            <person name="Ni M."/>
            <person name="Xu X."/>
        </authorList>
    </citation>
    <scope>NUCLEOTIDE SEQUENCE [LARGE SCALE GENOMIC DNA]</scope>
    <source>
        <tissue evidence="8">Root</tissue>
    </source>
</reference>
<dbReference type="InterPro" id="IPR001087">
    <property type="entry name" value="GDSL"/>
</dbReference>
<dbReference type="InterPro" id="IPR051238">
    <property type="entry name" value="GDSL_esterase/lipase"/>
</dbReference>
<evidence type="ECO:0000256" key="7">
    <source>
        <dbReference type="ARBA" id="ARBA00023098"/>
    </source>
</evidence>
<evidence type="ECO:0000256" key="4">
    <source>
        <dbReference type="ARBA" id="ARBA00022729"/>
    </source>
</evidence>
<protein>
    <submittedName>
        <fullName evidence="8">GDSL esterase/lipase</fullName>
    </submittedName>
</protein>
<comment type="similarity">
    <text evidence="2">Belongs to the 'GDSL' lipolytic enzyme family.</text>
</comment>
<dbReference type="AlphaFoldDB" id="A0A0B2PZ90"/>
<keyword evidence="6" id="KW-0442">Lipid degradation</keyword>
<dbReference type="InterPro" id="IPR036514">
    <property type="entry name" value="SGNH_hydro_sf"/>
</dbReference>
<proteinExistence type="inferred from homology"/>
<evidence type="ECO:0000256" key="2">
    <source>
        <dbReference type="ARBA" id="ARBA00008668"/>
    </source>
</evidence>
<dbReference type="EMBL" id="KN662943">
    <property type="protein sequence ID" value="KHN12862.1"/>
    <property type="molecule type" value="Genomic_DNA"/>
</dbReference>
<gene>
    <name evidence="8" type="ORF">glysoja_029396</name>
</gene>
<keyword evidence="7" id="KW-0443">Lipid metabolism</keyword>
<dbReference type="Pfam" id="PF00657">
    <property type="entry name" value="Lipase_GDSL"/>
    <property type="match status" value="1"/>
</dbReference>
<dbReference type="Proteomes" id="UP000053555">
    <property type="component" value="Unassembled WGS sequence"/>
</dbReference>
<dbReference type="GO" id="GO:0016788">
    <property type="term" value="F:hydrolase activity, acting on ester bonds"/>
    <property type="evidence" value="ECO:0007669"/>
    <property type="project" value="InterPro"/>
</dbReference>